<dbReference type="Pfam" id="PF10453">
    <property type="entry name" value="NUFIP1"/>
    <property type="match status" value="1"/>
</dbReference>
<feature type="region of interest" description="Disordered" evidence="2">
    <location>
        <begin position="574"/>
        <end position="675"/>
    </location>
</feature>
<evidence type="ECO:0000313" key="4">
    <source>
        <dbReference type="EMBL" id="GIY06796.1"/>
    </source>
</evidence>
<evidence type="ECO:0000259" key="3">
    <source>
        <dbReference type="PROSITE" id="PS50157"/>
    </source>
</evidence>
<dbReference type="PROSITE" id="PS00028">
    <property type="entry name" value="ZINC_FINGER_C2H2_1"/>
    <property type="match status" value="1"/>
</dbReference>
<dbReference type="EMBL" id="BPLQ01004264">
    <property type="protein sequence ID" value="GIY06796.1"/>
    <property type="molecule type" value="Genomic_DNA"/>
</dbReference>
<dbReference type="GO" id="GO:0003723">
    <property type="term" value="F:RNA binding"/>
    <property type="evidence" value="ECO:0007669"/>
    <property type="project" value="InterPro"/>
</dbReference>
<reference evidence="4 5" key="1">
    <citation type="submission" date="2021-06" db="EMBL/GenBank/DDBJ databases">
        <title>Caerostris darwini draft genome.</title>
        <authorList>
            <person name="Kono N."/>
            <person name="Arakawa K."/>
        </authorList>
    </citation>
    <scope>NUCLEOTIDE SEQUENCE [LARGE SCALE GENOMIC DNA]</scope>
</reference>
<sequence>MACFQYNSNQHPPNTNVTQPNNLNTNFGFPPIQKNEPPSFYPQSAPSSSPHVFQPARNSVVPPVWNLQNSPIQLGPVSNAPFPINYGNNINNSGSQNFVQQNQTAPSSITSNGIGMNSAFNPQPQPWIPFGSNQVGVNILNNQPPVQFYNNNNIGLQNSLQQAQGNSNFVSNNGIGMHSAPGASMHSGLQNSLQHAQGNSNFVSNNGIGMHPAPFVNPGNFSNGNQFGNGIIRPPSFNMTDSNFKAVCQTPPPQNCYNSPGNTVQNSLNFGAPAAANNWTTGSMNSSSNNEISEGNYFKSNYRKSQQIPSSNHHRAPHSYSNNFRKSHGHAQNSFRRNNLVQNGSNSNNAVFSAKKENNWFSRKDNNQQKFSKNFDNGNYGRYNKHQPKEFKDKNGYQPFACDTCDRSFCTTDQLNLHLSEHIKCDKPNCQFTAHPKIVAIHQKLQHDTGYAEIINKLNDDEDAIKWREERKRRFPTAENIRKRKAEQAELEARGEIQENQDKSQDMEKSQKPELHGNKRNHNKSLKRNRHSKPRHRSLPYMKVCPEVLVDAVDSDSDDEPIIKLKRFKGMSMLSEKNSPDDSNLISSPENQNGKIHDALDESQPSQSDQKQQEEKVSDEEPKKGEIPNSVELVEDKAIGLDETSENVSKPGNRFSKFKNNKLTGKSSSNKHDRFSRKYTDTLPSLSERVFESDIKHADDMIMQCISYIAKKDFFGKKVIRSLYTREDCYTEIAFAFGLLVKILLMPWVKSRNVYQHTSKHNCAYRDCDIISQHSMTVIRIRNKHSSDMLSIQPHHMYSMRNDNCQCDNDCSNLATFSVASLDTAAETVYVKS</sequence>
<feature type="compositionally biased region" description="Basic and acidic residues" evidence="2">
    <location>
        <begin position="611"/>
        <end position="626"/>
    </location>
</feature>
<dbReference type="SMART" id="SM00355">
    <property type="entry name" value="ZnF_C2H2"/>
    <property type="match status" value="2"/>
</dbReference>
<keyword evidence="1" id="KW-0479">Metal-binding</keyword>
<feature type="compositionally biased region" description="Polar residues" evidence="2">
    <location>
        <begin position="41"/>
        <end position="51"/>
    </location>
</feature>
<feature type="compositionally biased region" description="Polar residues" evidence="2">
    <location>
        <begin position="319"/>
        <end position="330"/>
    </location>
</feature>
<evidence type="ECO:0000256" key="1">
    <source>
        <dbReference type="PROSITE-ProRule" id="PRU00042"/>
    </source>
</evidence>
<dbReference type="InterPro" id="IPR013087">
    <property type="entry name" value="Znf_C2H2_type"/>
</dbReference>
<dbReference type="PANTHER" id="PTHR13309:SF0">
    <property type="entry name" value="FMR1-INTERACTING PROTEIN NUFIP1"/>
    <property type="match status" value="1"/>
</dbReference>
<keyword evidence="1" id="KW-0862">Zinc</keyword>
<feature type="region of interest" description="Disordered" evidence="2">
    <location>
        <begin position="304"/>
        <end position="330"/>
    </location>
</feature>
<gene>
    <name evidence="4" type="primary">Nufip1</name>
    <name evidence="4" type="ORF">CDAR_76411</name>
</gene>
<keyword evidence="1" id="KW-0863">Zinc-finger</keyword>
<feature type="compositionally biased region" description="Polar residues" evidence="2">
    <location>
        <begin position="1"/>
        <end position="27"/>
    </location>
</feature>
<feature type="region of interest" description="Disordered" evidence="2">
    <location>
        <begin position="357"/>
        <end position="380"/>
    </location>
</feature>
<feature type="region of interest" description="Disordered" evidence="2">
    <location>
        <begin position="1"/>
        <end position="53"/>
    </location>
</feature>
<dbReference type="InterPro" id="IPR039136">
    <property type="entry name" value="NUFIP1-like"/>
</dbReference>
<dbReference type="PANTHER" id="PTHR13309">
    <property type="entry name" value="NUCLEAR FRAGILE X MENTAL RETARDATION PROTEIN INTERACTING PROTEIN 1"/>
    <property type="match status" value="1"/>
</dbReference>
<feature type="compositionally biased region" description="Basic residues" evidence="2">
    <location>
        <begin position="518"/>
        <end position="538"/>
    </location>
</feature>
<dbReference type="GO" id="GO:0008270">
    <property type="term" value="F:zinc ion binding"/>
    <property type="evidence" value="ECO:0007669"/>
    <property type="project" value="UniProtKB-KW"/>
</dbReference>
<dbReference type="GO" id="GO:0000492">
    <property type="term" value="P:box C/D snoRNP assembly"/>
    <property type="evidence" value="ECO:0007669"/>
    <property type="project" value="TreeGrafter"/>
</dbReference>
<dbReference type="GO" id="GO:0005634">
    <property type="term" value="C:nucleus"/>
    <property type="evidence" value="ECO:0007669"/>
    <property type="project" value="TreeGrafter"/>
</dbReference>
<dbReference type="InterPro" id="IPR019496">
    <property type="entry name" value="NUFIP1_cons_dom"/>
</dbReference>
<keyword evidence="5" id="KW-1185">Reference proteome</keyword>
<feature type="compositionally biased region" description="Polar residues" evidence="2">
    <location>
        <begin position="575"/>
        <end position="594"/>
    </location>
</feature>
<dbReference type="PROSITE" id="PS50157">
    <property type="entry name" value="ZINC_FINGER_C2H2_2"/>
    <property type="match status" value="1"/>
</dbReference>
<organism evidence="4 5">
    <name type="scientific">Caerostris darwini</name>
    <dbReference type="NCBI Taxonomy" id="1538125"/>
    <lineage>
        <taxon>Eukaryota</taxon>
        <taxon>Metazoa</taxon>
        <taxon>Ecdysozoa</taxon>
        <taxon>Arthropoda</taxon>
        <taxon>Chelicerata</taxon>
        <taxon>Arachnida</taxon>
        <taxon>Araneae</taxon>
        <taxon>Araneomorphae</taxon>
        <taxon>Entelegynae</taxon>
        <taxon>Araneoidea</taxon>
        <taxon>Araneidae</taxon>
        <taxon>Caerostris</taxon>
    </lineage>
</organism>
<protein>
    <submittedName>
        <fullName evidence="4">Nuclear fragile X mental retardation-interacting protein 1</fullName>
    </submittedName>
</protein>
<dbReference type="AlphaFoldDB" id="A0AAV4QCX8"/>
<proteinExistence type="predicted"/>
<feature type="compositionally biased region" description="Basic and acidic residues" evidence="2">
    <location>
        <begin position="486"/>
        <end position="517"/>
    </location>
</feature>
<accession>A0AAV4QCX8</accession>
<feature type="region of interest" description="Disordered" evidence="2">
    <location>
        <begin position="486"/>
        <end position="540"/>
    </location>
</feature>
<comment type="caution">
    <text evidence="4">The sequence shown here is derived from an EMBL/GenBank/DDBJ whole genome shotgun (WGS) entry which is preliminary data.</text>
</comment>
<name>A0AAV4QCX8_9ARAC</name>
<feature type="compositionally biased region" description="Polar residues" evidence="2">
    <location>
        <begin position="368"/>
        <end position="377"/>
    </location>
</feature>
<feature type="compositionally biased region" description="Basic and acidic residues" evidence="2">
    <location>
        <begin position="357"/>
        <end position="367"/>
    </location>
</feature>
<evidence type="ECO:0000256" key="2">
    <source>
        <dbReference type="SAM" id="MobiDB-lite"/>
    </source>
</evidence>
<feature type="domain" description="C2H2-type" evidence="3">
    <location>
        <begin position="400"/>
        <end position="422"/>
    </location>
</feature>
<dbReference type="Proteomes" id="UP001054837">
    <property type="component" value="Unassembled WGS sequence"/>
</dbReference>
<evidence type="ECO:0000313" key="5">
    <source>
        <dbReference type="Proteomes" id="UP001054837"/>
    </source>
</evidence>